<evidence type="ECO:0000313" key="2">
    <source>
        <dbReference type="EMBL" id="KAJ4469758.1"/>
    </source>
</evidence>
<sequence length="258" mass="29950">MDAAQGFDICSGCRDVIFRPLVRFNTADIHAKIRSENGSAIISEAEDLLLLCAKDAAGYDVEASRLKSQLMYIEAQKKNLQDYTRKIRFLLSPIRRIPNEILIRIFEFACDTNWFTQKPSLYPQLDDQKSQLPALTVSAVCSRWRSLSTSSPRLWNSLYLEILMPYKNVEEGKRFQLALELYLERSACAPLYLDIDLSIQQYILFDTLVQHAHRWKTLQYRGDSRLFRNREFILPILEELDLSSHNMGIEDLNCFQNA</sequence>
<protein>
    <recommendedName>
        <fullName evidence="1">F-box domain-containing protein</fullName>
    </recommendedName>
</protein>
<accession>A0A9W9DGR2</accession>
<evidence type="ECO:0000259" key="1">
    <source>
        <dbReference type="Pfam" id="PF12937"/>
    </source>
</evidence>
<evidence type="ECO:0000313" key="3">
    <source>
        <dbReference type="Proteomes" id="UP001150238"/>
    </source>
</evidence>
<dbReference type="InterPro" id="IPR001810">
    <property type="entry name" value="F-box_dom"/>
</dbReference>
<dbReference type="Proteomes" id="UP001150238">
    <property type="component" value="Unassembled WGS sequence"/>
</dbReference>
<proteinExistence type="predicted"/>
<dbReference type="InterPro" id="IPR036047">
    <property type="entry name" value="F-box-like_dom_sf"/>
</dbReference>
<reference evidence="2" key="2">
    <citation type="journal article" date="2023" name="Proc. Natl. Acad. Sci. U.S.A.">
        <title>A global phylogenomic analysis of the shiitake genus Lentinula.</title>
        <authorList>
            <person name="Sierra-Patev S."/>
            <person name="Min B."/>
            <person name="Naranjo-Ortiz M."/>
            <person name="Looney B."/>
            <person name="Konkel Z."/>
            <person name="Slot J.C."/>
            <person name="Sakamoto Y."/>
            <person name="Steenwyk J.L."/>
            <person name="Rokas A."/>
            <person name="Carro J."/>
            <person name="Camarero S."/>
            <person name="Ferreira P."/>
            <person name="Molpeceres G."/>
            <person name="Ruiz-Duenas F.J."/>
            <person name="Serrano A."/>
            <person name="Henrissat B."/>
            <person name="Drula E."/>
            <person name="Hughes K.W."/>
            <person name="Mata J.L."/>
            <person name="Ishikawa N.K."/>
            <person name="Vargas-Isla R."/>
            <person name="Ushijima S."/>
            <person name="Smith C.A."/>
            <person name="Donoghue J."/>
            <person name="Ahrendt S."/>
            <person name="Andreopoulos W."/>
            <person name="He G."/>
            <person name="LaButti K."/>
            <person name="Lipzen A."/>
            <person name="Ng V."/>
            <person name="Riley R."/>
            <person name="Sandor L."/>
            <person name="Barry K."/>
            <person name="Martinez A.T."/>
            <person name="Xiao Y."/>
            <person name="Gibbons J.G."/>
            <person name="Terashima K."/>
            <person name="Grigoriev I.V."/>
            <person name="Hibbett D."/>
        </authorList>
    </citation>
    <scope>NUCLEOTIDE SEQUENCE</scope>
    <source>
        <strain evidence="2">Sp2 HRB7682 ss15</strain>
    </source>
</reference>
<organism evidence="2 3">
    <name type="scientific">Lentinula lateritia</name>
    <dbReference type="NCBI Taxonomy" id="40482"/>
    <lineage>
        <taxon>Eukaryota</taxon>
        <taxon>Fungi</taxon>
        <taxon>Dikarya</taxon>
        <taxon>Basidiomycota</taxon>
        <taxon>Agaricomycotina</taxon>
        <taxon>Agaricomycetes</taxon>
        <taxon>Agaricomycetidae</taxon>
        <taxon>Agaricales</taxon>
        <taxon>Marasmiineae</taxon>
        <taxon>Omphalotaceae</taxon>
        <taxon>Lentinula</taxon>
    </lineage>
</organism>
<dbReference type="EMBL" id="JANVFS010000034">
    <property type="protein sequence ID" value="KAJ4469758.1"/>
    <property type="molecule type" value="Genomic_DNA"/>
</dbReference>
<dbReference type="Gene3D" id="1.20.1280.50">
    <property type="match status" value="1"/>
</dbReference>
<feature type="domain" description="F-box" evidence="1">
    <location>
        <begin position="95"/>
        <end position="160"/>
    </location>
</feature>
<dbReference type="AlphaFoldDB" id="A0A9W9DGR2"/>
<gene>
    <name evidence="2" type="ORF">C8J55DRAFT_479702</name>
</gene>
<name>A0A9W9DGR2_9AGAR</name>
<dbReference type="Pfam" id="PF12937">
    <property type="entry name" value="F-box-like"/>
    <property type="match status" value="1"/>
</dbReference>
<feature type="non-terminal residue" evidence="2">
    <location>
        <position position="258"/>
    </location>
</feature>
<dbReference type="SUPFAM" id="SSF81383">
    <property type="entry name" value="F-box domain"/>
    <property type="match status" value="1"/>
</dbReference>
<comment type="caution">
    <text evidence="2">The sequence shown here is derived from an EMBL/GenBank/DDBJ whole genome shotgun (WGS) entry which is preliminary data.</text>
</comment>
<reference evidence="2" key="1">
    <citation type="submission" date="2022-08" db="EMBL/GenBank/DDBJ databases">
        <authorList>
            <consortium name="DOE Joint Genome Institute"/>
            <person name="Min B."/>
            <person name="Riley R."/>
            <person name="Sierra-Patev S."/>
            <person name="Naranjo-Ortiz M."/>
            <person name="Looney B."/>
            <person name="Konkel Z."/>
            <person name="Slot J.C."/>
            <person name="Sakamoto Y."/>
            <person name="Steenwyk J.L."/>
            <person name="Rokas A."/>
            <person name="Carro J."/>
            <person name="Camarero S."/>
            <person name="Ferreira P."/>
            <person name="Molpeceres G."/>
            <person name="Ruiz-Duenas F.J."/>
            <person name="Serrano A."/>
            <person name="Henrissat B."/>
            <person name="Drula E."/>
            <person name="Hughes K.W."/>
            <person name="Mata J.L."/>
            <person name="Ishikawa N.K."/>
            <person name="Vargas-Isla R."/>
            <person name="Ushijima S."/>
            <person name="Smith C.A."/>
            <person name="Ahrendt S."/>
            <person name="Andreopoulos W."/>
            <person name="He G."/>
            <person name="Labutti K."/>
            <person name="Lipzen A."/>
            <person name="Ng V."/>
            <person name="Sandor L."/>
            <person name="Barry K."/>
            <person name="Martinez A.T."/>
            <person name="Xiao Y."/>
            <person name="Gibbons J.G."/>
            <person name="Terashima K."/>
            <person name="Hibbett D.S."/>
            <person name="Grigoriev I.V."/>
        </authorList>
    </citation>
    <scope>NUCLEOTIDE SEQUENCE</scope>
    <source>
        <strain evidence="2">Sp2 HRB7682 ss15</strain>
    </source>
</reference>